<accession>A0A9P6XHJ0</accession>
<feature type="region of interest" description="Disordered" evidence="1">
    <location>
        <begin position="91"/>
        <end position="156"/>
    </location>
</feature>
<gene>
    <name evidence="2" type="ORF">G6F64_001754</name>
</gene>
<keyword evidence="3" id="KW-1185">Reference proteome</keyword>
<name>A0A9P6XHJ0_RHIOR</name>
<reference evidence="2" key="1">
    <citation type="journal article" date="2020" name="Microb. Genom.">
        <title>Genetic diversity of clinical and environmental Mucorales isolates obtained from an investigation of mucormycosis cases among solid organ transplant recipients.</title>
        <authorList>
            <person name="Nguyen M.H."/>
            <person name="Kaul D."/>
            <person name="Muto C."/>
            <person name="Cheng S.J."/>
            <person name="Richter R.A."/>
            <person name="Bruno V.M."/>
            <person name="Liu G."/>
            <person name="Beyhan S."/>
            <person name="Sundermann A.J."/>
            <person name="Mounaud S."/>
            <person name="Pasculle A.W."/>
            <person name="Nierman W.C."/>
            <person name="Driscoll E."/>
            <person name="Cumbie R."/>
            <person name="Clancy C.J."/>
            <person name="Dupont C.L."/>
        </authorList>
    </citation>
    <scope>NUCLEOTIDE SEQUENCE</scope>
    <source>
        <strain evidence="2">GL11</strain>
    </source>
</reference>
<protein>
    <submittedName>
        <fullName evidence="2">Uncharacterized protein</fullName>
    </submittedName>
</protein>
<dbReference type="OrthoDB" id="2431475at2759"/>
<evidence type="ECO:0000256" key="1">
    <source>
        <dbReference type="SAM" id="MobiDB-lite"/>
    </source>
</evidence>
<organism evidence="2 3">
    <name type="scientific">Rhizopus oryzae</name>
    <name type="common">Mucormycosis agent</name>
    <name type="synonym">Rhizopus arrhizus var. delemar</name>
    <dbReference type="NCBI Taxonomy" id="64495"/>
    <lineage>
        <taxon>Eukaryota</taxon>
        <taxon>Fungi</taxon>
        <taxon>Fungi incertae sedis</taxon>
        <taxon>Mucoromycota</taxon>
        <taxon>Mucoromycotina</taxon>
        <taxon>Mucoromycetes</taxon>
        <taxon>Mucorales</taxon>
        <taxon>Mucorineae</taxon>
        <taxon>Rhizopodaceae</taxon>
        <taxon>Rhizopus</taxon>
    </lineage>
</organism>
<sequence length="195" mass="22947">MSSKPNVNNIVSDLMRSAAGAGAKNIADEDIDKYVADLILKEAGEKKKRYEEIGIQAYKPSTPKPRPNTKFLLNVMKATDSHNQIVIKSSEENIARLRKERLRKEKEQRTKKRSRRESEDEKERHKHRRKNHDKERERSKSPVKYRGRGKIRVESSMDKYFSSEYDPLLDVDDNNEQCMTANEHRKLHKKKKEKK</sequence>
<evidence type="ECO:0000313" key="2">
    <source>
        <dbReference type="EMBL" id="KAG1314082.1"/>
    </source>
</evidence>
<feature type="compositionally biased region" description="Basic residues" evidence="1">
    <location>
        <begin position="141"/>
        <end position="150"/>
    </location>
</feature>
<dbReference type="AlphaFoldDB" id="A0A9P6XHJ0"/>
<comment type="caution">
    <text evidence="2">The sequence shown here is derived from an EMBL/GenBank/DDBJ whole genome shotgun (WGS) entry which is preliminary data.</text>
</comment>
<dbReference type="PANTHER" id="PTHR40132">
    <property type="entry name" value="PRE-MRNA-SPLICING FACTOR 38B"/>
    <property type="match status" value="1"/>
</dbReference>
<proteinExistence type="predicted"/>
<dbReference type="EMBL" id="JAANQT010000140">
    <property type="protein sequence ID" value="KAG1314082.1"/>
    <property type="molecule type" value="Genomic_DNA"/>
</dbReference>
<evidence type="ECO:0000313" key="3">
    <source>
        <dbReference type="Proteomes" id="UP000716291"/>
    </source>
</evidence>
<dbReference type="PANTHER" id="PTHR40132:SF1">
    <property type="entry name" value="PRE-MRNA-SPLICING FACTOR 38B"/>
    <property type="match status" value="1"/>
</dbReference>
<dbReference type="Proteomes" id="UP000716291">
    <property type="component" value="Unassembled WGS sequence"/>
</dbReference>
<feature type="compositionally biased region" description="Basic and acidic residues" evidence="1">
    <location>
        <begin position="91"/>
        <end position="108"/>
    </location>
</feature>